<organism evidence="1">
    <name type="scientific">marine sediment metagenome</name>
    <dbReference type="NCBI Taxonomy" id="412755"/>
    <lineage>
        <taxon>unclassified sequences</taxon>
        <taxon>metagenomes</taxon>
        <taxon>ecological metagenomes</taxon>
    </lineage>
</organism>
<comment type="caution">
    <text evidence="1">The sequence shown here is derived from an EMBL/GenBank/DDBJ whole genome shotgun (WGS) entry which is preliminary data.</text>
</comment>
<accession>A0A0F9WXU1</accession>
<sequence length="64" mass="6786">MATLLGTNIEVTVKDKKLVLTIDTSEEHGRSTSGKSTIVATTRGNLQVPGVDGLTIGLNAYRRS</sequence>
<reference evidence="1" key="1">
    <citation type="journal article" date="2015" name="Nature">
        <title>Complex archaea that bridge the gap between prokaryotes and eukaryotes.</title>
        <authorList>
            <person name="Spang A."/>
            <person name="Saw J.H."/>
            <person name="Jorgensen S.L."/>
            <person name="Zaremba-Niedzwiedzka K."/>
            <person name="Martijn J."/>
            <person name="Lind A.E."/>
            <person name="van Eijk R."/>
            <person name="Schleper C."/>
            <person name="Guy L."/>
            <person name="Ettema T.J."/>
        </authorList>
    </citation>
    <scope>NUCLEOTIDE SEQUENCE</scope>
</reference>
<gene>
    <name evidence="1" type="ORF">LCGC14_0294710</name>
</gene>
<evidence type="ECO:0000313" key="1">
    <source>
        <dbReference type="EMBL" id="KKN83818.1"/>
    </source>
</evidence>
<name>A0A0F9WXU1_9ZZZZ</name>
<protein>
    <submittedName>
        <fullName evidence="1">Uncharacterized protein</fullName>
    </submittedName>
</protein>
<dbReference type="AlphaFoldDB" id="A0A0F9WXU1"/>
<dbReference type="EMBL" id="LAZR01000179">
    <property type="protein sequence ID" value="KKN83818.1"/>
    <property type="molecule type" value="Genomic_DNA"/>
</dbReference>
<proteinExistence type="predicted"/>